<dbReference type="OrthoDB" id="6759524at2759"/>
<sequence>MPKSLDISVDHRHCINEDTEDRVKYEKLSKRYTSSKLSVHYLYIKFETTVSIESQRWRRRKPKTSAREDSMLVRLAQKKNDKSSRENVKDLKMNTPPLIDRLRMKNSWLVICIQRKRLYMSEQNMASTCPFHKSILRRIHNSGTVFYGHTKANMNFLDQ</sequence>
<reference evidence="1 2" key="1">
    <citation type="journal article" date="2019" name="Sci. Rep.">
        <title>Orb-weaving spider Araneus ventricosus genome elucidates the spidroin gene catalogue.</title>
        <authorList>
            <person name="Kono N."/>
            <person name="Nakamura H."/>
            <person name="Ohtoshi R."/>
            <person name="Moran D.A.P."/>
            <person name="Shinohara A."/>
            <person name="Yoshida Y."/>
            <person name="Fujiwara M."/>
            <person name="Mori M."/>
            <person name="Tomita M."/>
            <person name="Arakawa K."/>
        </authorList>
    </citation>
    <scope>NUCLEOTIDE SEQUENCE [LARGE SCALE GENOMIC DNA]</scope>
</reference>
<dbReference type="Proteomes" id="UP000499080">
    <property type="component" value="Unassembled WGS sequence"/>
</dbReference>
<evidence type="ECO:0000313" key="2">
    <source>
        <dbReference type="Proteomes" id="UP000499080"/>
    </source>
</evidence>
<keyword evidence="2" id="KW-1185">Reference proteome</keyword>
<comment type="caution">
    <text evidence="1">The sequence shown here is derived from an EMBL/GenBank/DDBJ whole genome shotgun (WGS) entry which is preliminary data.</text>
</comment>
<proteinExistence type="predicted"/>
<evidence type="ECO:0000313" key="1">
    <source>
        <dbReference type="EMBL" id="GBN23096.1"/>
    </source>
</evidence>
<organism evidence="1 2">
    <name type="scientific">Araneus ventricosus</name>
    <name type="common">Orbweaver spider</name>
    <name type="synonym">Epeira ventricosa</name>
    <dbReference type="NCBI Taxonomy" id="182803"/>
    <lineage>
        <taxon>Eukaryota</taxon>
        <taxon>Metazoa</taxon>
        <taxon>Ecdysozoa</taxon>
        <taxon>Arthropoda</taxon>
        <taxon>Chelicerata</taxon>
        <taxon>Arachnida</taxon>
        <taxon>Araneae</taxon>
        <taxon>Araneomorphae</taxon>
        <taxon>Entelegynae</taxon>
        <taxon>Araneoidea</taxon>
        <taxon>Araneidae</taxon>
        <taxon>Araneus</taxon>
    </lineage>
</organism>
<dbReference type="AlphaFoldDB" id="A0A4Y2MBK8"/>
<protein>
    <submittedName>
        <fullName evidence="1">Uncharacterized protein</fullName>
    </submittedName>
</protein>
<name>A0A4Y2MBK8_ARAVE</name>
<accession>A0A4Y2MBK8</accession>
<dbReference type="EMBL" id="BGPR01006951">
    <property type="protein sequence ID" value="GBN23096.1"/>
    <property type="molecule type" value="Genomic_DNA"/>
</dbReference>
<gene>
    <name evidence="1" type="ORF">AVEN_260018_1</name>
</gene>